<keyword evidence="3" id="KW-0539">Nucleus</keyword>
<dbReference type="PANTHER" id="PTHR46266:SF1">
    <property type="entry name" value="TRANSCRIPTION FACTOR MYC1"/>
    <property type="match status" value="1"/>
</dbReference>
<accession>A0A087HKB3</accession>
<gene>
    <name evidence="5" type="ordered locus">AALP_Aa1g011800</name>
</gene>
<proteinExistence type="predicted"/>
<dbReference type="Pfam" id="PF22754">
    <property type="entry name" value="bHLH-TF_ACT-like_plant"/>
    <property type="match status" value="1"/>
</dbReference>
<dbReference type="Gramene" id="KFK42565">
    <property type="protein sequence ID" value="KFK42565"/>
    <property type="gene ID" value="AALP_AA1G011800"/>
</dbReference>
<dbReference type="GO" id="GO:0080090">
    <property type="term" value="P:regulation of primary metabolic process"/>
    <property type="evidence" value="ECO:0007669"/>
    <property type="project" value="UniProtKB-ARBA"/>
</dbReference>
<evidence type="ECO:0000313" key="6">
    <source>
        <dbReference type="Proteomes" id="UP000029120"/>
    </source>
</evidence>
<organism evidence="5 6">
    <name type="scientific">Arabis alpina</name>
    <name type="common">Alpine rock-cress</name>
    <dbReference type="NCBI Taxonomy" id="50452"/>
    <lineage>
        <taxon>Eukaryota</taxon>
        <taxon>Viridiplantae</taxon>
        <taxon>Streptophyta</taxon>
        <taxon>Embryophyta</taxon>
        <taxon>Tracheophyta</taxon>
        <taxon>Spermatophyta</taxon>
        <taxon>Magnoliopsida</taxon>
        <taxon>eudicotyledons</taxon>
        <taxon>Gunneridae</taxon>
        <taxon>Pentapetalae</taxon>
        <taxon>rosids</taxon>
        <taxon>malvids</taxon>
        <taxon>Brassicales</taxon>
        <taxon>Brassicaceae</taxon>
        <taxon>Arabideae</taxon>
        <taxon>Arabis</taxon>
    </lineage>
</organism>
<dbReference type="OrthoDB" id="690068at2759"/>
<dbReference type="AlphaFoldDB" id="A0A087HKB3"/>
<dbReference type="InterPro" id="IPR054502">
    <property type="entry name" value="bHLH-TF_ACT-like_plant"/>
</dbReference>
<comment type="subcellular location">
    <subcellularLocation>
        <location evidence="1">Nucleus</location>
    </subcellularLocation>
</comment>
<evidence type="ECO:0000256" key="3">
    <source>
        <dbReference type="ARBA" id="ARBA00023242"/>
    </source>
</evidence>
<feature type="domain" description="Plant bHLH transcription factor ACT-like" evidence="4">
    <location>
        <begin position="87"/>
        <end position="141"/>
    </location>
</feature>
<reference evidence="6" key="1">
    <citation type="journal article" date="2015" name="Nat. Plants">
        <title>Genome expansion of Arabis alpina linked with retrotransposition and reduced symmetric DNA methylation.</title>
        <authorList>
            <person name="Willing E.M."/>
            <person name="Rawat V."/>
            <person name="Mandakova T."/>
            <person name="Maumus F."/>
            <person name="James G.V."/>
            <person name="Nordstroem K.J."/>
            <person name="Becker C."/>
            <person name="Warthmann N."/>
            <person name="Chica C."/>
            <person name="Szarzynska B."/>
            <person name="Zytnicki M."/>
            <person name="Albani M.C."/>
            <person name="Kiefer C."/>
            <person name="Bergonzi S."/>
            <person name="Castaings L."/>
            <person name="Mateos J.L."/>
            <person name="Berns M.C."/>
            <person name="Bujdoso N."/>
            <person name="Piofczyk T."/>
            <person name="de Lorenzo L."/>
            <person name="Barrero-Sicilia C."/>
            <person name="Mateos I."/>
            <person name="Piednoel M."/>
            <person name="Hagmann J."/>
            <person name="Chen-Min-Tao R."/>
            <person name="Iglesias-Fernandez R."/>
            <person name="Schuster S.C."/>
            <person name="Alonso-Blanco C."/>
            <person name="Roudier F."/>
            <person name="Carbonero P."/>
            <person name="Paz-Ares J."/>
            <person name="Davis S.J."/>
            <person name="Pecinka A."/>
            <person name="Quesneville H."/>
            <person name="Colot V."/>
            <person name="Lysak M.A."/>
            <person name="Weigel D."/>
            <person name="Coupland G."/>
            <person name="Schneeberger K."/>
        </authorList>
    </citation>
    <scope>NUCLEOTIDE SEQUENCE [LARGE SCALE GENOMIC DNA]</scope>
    <source>
        <strain evidence="6">cv. Pajares</strain>
    </source>
</reference>
<dbReference type="EMBL" id="CM002869">
    <property type="protein sequence ID" value="KFK42565.1"/>
    <property type="molecule type" value="Genomic_DNA"/>
</dbReference>
<dbReference type="GO" id="GO:0005634">
    <property type="term" value="C:nucleus"/>
    <property type="evidence" value="ECO:0007669"/>
    <property type="project" value="UniProtKB-SubCell"/>
</dbReference>
<keyword evidence="2" id="KW-0238">DNA-binding</keyword>
<name>A0A087HKB3_ARAAL</name>
<protein>
    <recommendedName>
        <fullName evidence="4">Plant bHLH transcription factor ACT-like domain-containing protein</fullName>
    </recommendedName>
</protein>
<evidence type="ECO:0000259" key="4">
    <source>
        <dbReference type="Pfam" id="PF22754"/>
    </source>
</evidence>
<dbReference type="Proteomes" id="UP000029120">
    <property type="component" value="Chromosome 1"/>
</dbReference>
<evidence type="ECO:0000313" key="5">
    <source>
        <dbReference type="EMBL" id="KFK42565.1"/>
    </source>
</evidence>
<evidence type="ECO:0000256" key="2">
    <source>
        <dbReference type="ARBA" id="ARBA00023125"/>
    </source>
</evidence>
<sequence>MHSADAKQTETTGLNQCVSIDHDDKENESLVFLNPWFTRLTSTCKNSKQELECRNTKIEPTIKENTISESIVETSETEQVMVRDETDVRVKVKESEVMIEVRCLYRDHIVADIVEAMSNLNMDAFTIRSCNEDGFLLLNLKASL</sequence>
<dbReference type="PANTHER" id="PTHR46266">
    <property type="entry name" value="TRANSCRIPTION FACTOR TT8"/>
    <property type="match status" value="1"/>
</dbReference>
<keyword evidence="6" id="KW-1185">Reference proteome</keyword>
<evidence type="ECO:0000256" key="1">
    <source>
        <dbReference type="ARBA" id="ARBA00004123"/>
    </source>
</evidence>